<evidence type="ECO:0000313" key="2">
    <source>
        <dbReference type="EMBL" id="OQZ93025.1"/>
    </source>
</evidence>
<evidence type="ECO:0000313" key="4">
    <source>
        <dbReference type="Proteomes" id="UP001141650"/>
    </source>
</evidence>
<dbReference type="RefSeq" id="WP_083136580.1">
    <property type="nucleotide sequence ID" value="NZ_JACKVH010000008.1"/>
</dbReference>
<comment type="caution">
    <text evidence="1">The sequence shown here is derived from an EMBL/GenBank/DDBJ whole genome shotgun (WGS) entry which is preliminary data.</text>
</comment>
<reference evidence="1" key="2">
    <citation type="submission" date="2020-07" db="EMBL/GenBank/DDBJ databases">
        <authorList>
            <person name="Pettersson B.M.F."/>
            <person name="Behra P.R.K."/>
            <person name="Ramesh M."/>
            <person name="Das S."/>
            <person name="Dasgupta S."/>
            <person name="Kirsebom L.A."/>
        </authorList>
    </citation>
    <scope>NUCLEOTIDE SEQUENCE</scope>
    <source>
        <strain evidence="1">CCUG 55640</strain>
    </source>
</reference>
<dbReference type="Pfam" id="PF12686">
    <property type="entry name" value="DUF3800"/>
    <property type="match status" value="1"/>
</dbReference>
<organism evidence="1 4">
    <name type="scientific">Mycobacterium alsense</name>
    <dbReference type="NCBI Taxonomy" id="324058"/>
    <lineage>
        <taxon>Bacteria</taxon>
        <taxon>Bacillati</taxon>
        <taxon>Actinomycetota</taxon>
        <taxon>Actinomycetes</taxon>
        <taxon>Mycobacteriales</taxon>
        <taxon>Mycobacteriaceae</taxon>
        <taxon>Mycobacterium</taxon>
    </lineage>
</organism>
<proteinExistence type="predicted"/>
<reference evidence="1" key="3">
    <citation type="journal article" date="2022" name="BMC Genomics">
        <title>Comparative genome analysis of mycobacteria focusing on tRNA and non-coding RNA.</title>
        <authorList>
            <person name="Behra P.R.K."/>
            <person name="Pettersson B.M.F."/>
            <person name="Ramesh M."/>
            <person name="Das S."/>
            <person name="Dasgupta S."/>
            <person name="Kirsebom L.A."/>
        </authorList>
    </citation>
    <scope>NUCLEOTIDE SEQUENCE</scope>
    <source>
        <strain evidence="1">CCUG 55640</strain>
    </source>
</reference>
<dbReference type="Proteomes" id="UP000192319">
    <property type="component" value="Unassembled WGS sequence"/>
</dbReference>
<gene>
    <name evidence="2" type="ORF">BST11_03280</name>
    <name evidence="1" type="ORF">H7K38_03215</name>
</gene>
<accession>A0AA41XLB9</accession>
<dbReference type="EMBL" id="MVHD01000003">
    <property type="protein sequence ID" value="OQZ93025.1"/>
    <property type="molecule type" value="Genomic_DNA"/>
</dbReference>
<name>A0AA41XLB9_9MYCO</name>
<dbReference type="InterPro" id="IPR024524">
    <property type="entry name" value="DUF3800"/>
</dbReference>
<reference evidence="2 3" key="1">
    <citation type="submission" date="2017-02" db="EMBL/GenBank/DDBJ databases">
        <title>The new phylogeny of genus Mycobacterium.</title>
        <authorList>
            <person name="Tortoli E."/>
            <person name="Trovato A."/>
            <person name="Cirillo D.M."/>
        </authorList>
    </citation>
    <scope>NUCLEOTIDE SEQUENCE [LARGE SCALE GENOMIC DNA]</scope>
    <source>
        <strain evidence="2 3">DSM 45230</strain>
    </source>
</reference>
<dbReference type="EMBL" id="JACKVH010000008">
    <property type="protein sequence ID" value="MCV7377658.1"/>
    <property type="molecule type" value="Genomic_DNA"/>
</dbReference>
<sequence>MLLAYIDESYDKVEYWLTALVVPADSALQLQNDLDAVVSDAARSYGVSPDAELHGSHIRGGKGDWAGMKEMIRARIKVYSDALEAIAACDGLELAFRGIDIPKHKARYGPAAWHPHRVALDFLCQSLNGMASGKSTHFLAIADEIDQADTLRASYWHFQRLGTLSPYTAKMDRGVDALHFAPSKHSRLLQAADLVSYLNFRMRRSNITNPRARQADAGLAQIVAPKRCVWNLWP</sequence>
<protein>
    <submittedName>
        <fullName evidence="1">DUF3800 domain-containing protein</fullName>
    </submittedName>
</protein>
<evidence type="ECO:0000313" key="1">
    <source>
        <dbReference type="EMBL" id="MCV7377658.1"/>
    </source>
</evidence>
<keyword evidence="3" id="KW-1185">Reference proteome</keyword>
<dbReference type="AlphaFoldDB" id="A0AA41XLB9"/>
<evidence type="ECO:0000313" key="3">
    <source>
        <dbReference type="Proteomes" id="UP000192319"/>
    </source>
</evidence>
<dbReference type="Proteomes" id="UP001141650">
    <property type="component" value="Unassembled WGS sequence"/>
</dbReference>